<dbReference type="PANTHER" id="PTHR30386">
    <property type="entry name" value="MEMBRANE FUSION SUBUNIT OF EMRAB-TOLC MULTIDRUG EFFLUX PUMP"/>
    <property type="match status" value="1"/>
</dbReference>
<comment type="subcellular location">
    <subcellularLocation>
        <location evidence="1 9">Cell inner membrane</location>
        <topology evidence="1 9">Single-pass membrane protein</topology>
    </subcellularLocation>
</comment>
<evidence type="ECO:0000256" key="6">
    <source>
        <dbReference type="ARBA" id="ARBA00022692"/>
    </source>
</evidence>
<feature type="domain" description="AprE-like beta-barrel" evidence="12">
    <location>
        <begin position="357"/>
        <end position="440"/>
    </location>
</feature>
<evidence type="ECO:0000256" key="4">
    <source>
        <dbReference type="ARBA" id="ARBA00022475"/>
    </source>
</evidence>
<dbReference type="InterPro" id="IPR050739">
    <property type="entry name" value="MFP"/>
</dbReference>
<dbReference type="Gene3D" id="2.40.30.170">
    <property type="match status" value="1"/>
</dbReference>
<dbReference type="InterPro" id="IPR010129">
    <property type="entry name" value="T1SS_HlyD"/>
</dbReference>
<dbReference type="EMBL" id="LLXU01000024">
    <property type="protein sequence ID" value="KRG47828.1"/>
    <property type="molecule type" value="Genomic_DNA"/>
</dbReference>
<evidence type="ECO:0000256" key="1">
    <source>
        <dbReference type="ARBA" id="ARBA00004377"/>
    </source>
</evidence>
<keyword evidence="4 9" id="KW-1003">Cell membrane</keyword>
<protein>
    <recommendedName>
        <fullName evidence="9">Membrane fusion protein (MFP) family protein</fullName>
    </recommendedName>
</protein>
<evidence type="ECO:0000313" key="13">
    <source>
        <dbReference type="EMBL" id="KRG47828.1"/>
    </source>
</evidence>
<dbReference type="InterPro" id="IPR059040">
    <property type="entry name" value="HH_CyaD-like"/>
</dbReference>
<proteinExistence type="inferred from homology"/>
<evidence type="ECO:0000256" key="2">
    <source>
        <dbReference type="ARBA" id="ARBA00009477"/>
    </source>
</evidence>
<evidence type="ECO:0000256" key="10">
    <source>
        <dbReference type="SAM" id="Coils"/>
    </source>
</evidence>
<accession>A0A0R0B2S4</accession>
<organism evidence="13 14">
    <name type="scientific">Stenotrophomonas panacihumi</name>
    <dbReference type="NCBI Taxonomy" id="676599"/>
    <lineage>
        <taxon>Bacteria</taxon>
        <taxon>Pseudomonadati</taxon>
        <taxon>Pseudomonadota</taxon>
        <taxon>Gammaproteobacteria</taxon>
        <taxon>Lysobacterales</taxon>
        <taxon>Lysobacteraceae</taxon>
        <taxon>Stenotrophomonas</taxon>
    </lineage>
</organism>
<dbReference type="InterPro" id="IPR006144">
    <property type="entry name" value="Secretion_HlyD_CS"/>
</dbReference>
<dbReference type="PRINTS" id="PR01490">
    <property type="entry name" value="RTXTOXIND"/>
</dbReference>
<reference evidence="13 14" key="1">
    <citation type="submission" date="2015-10" db="EMBL/GenBank/DDBJ databases">
        <title>Genome sequencing and analysis of members of genus Stenotrophomonas.</title>
        <authorList>
            <person name="Patil P.P."/>
            <person name="Midha S."/>
            <person name="Patil P.B."/>
        </authorList>
    </citation>
    <scope>NUCLEOTIDE SEQUENCE [LARGE SCALE GENOMIC DNA]</scope>
    <source>
        <strain evidence="13 14">JCM 16536</strain>
    </source>
</reference>
<dbReference type="OrthoDB" id="9775513at2"/>
<comment type="similarity">
    <text evidence="2 9">Belongs to the membrane fusion protein (MFP) (TC 8.A.1) family.</text>
</comment>
<evidence type="ECO:0000256" key="8">
    <source>
        <dbReference type="ARBA" id="ARBA00023136"/>
    </source>
</evidence>
<evidence type="ECO:0000313" key="14">
    <source>
        <dbReference type="Proteomes" id="UP000051802"/>
    </source>
</evidence>
<dbReference type="Pfam" id="PF25988">
    <property type="entry name" value="HH_CyaD"/>
    <property type="match status" value="1"/>
</dbReference>
<dbReference type="InterPro" id="IPR058982">
    <property type="entry name" value="Beta-barrel_AprE"/>
</dbReference>
<gene>
    <name evidence="13" type="ORF">ARC20_02605</name>
</gene>
<dbReference type="NCBIfam" id="TIGR01843">
    <property type="entry name" value="type_I_hlyD"/>
    <property type="match status" value="1"/>
</dbReference>
<dbReference type="GO" id="GO:0009306">
    <property type="term" value="P:protein secretion"/>
    <property type="evidence" value="ECO:0007669"/>
    <property type="project" value="InterPro"/>
</dbReference>
<evidence type="ECO:0000256" key="9">
    <source>
        <dbReference type="RuleBase" id="RU365093"/>
    </source>
</evidence>
<evidence type="ECO:0000256" key="3">
    <source>
        <dbReference type="ARBA" id="ARBA00022448"/>
    </source>
</evidence>
<feature type="domain" description="CyaD-like alpha-helical hairpin" evidence="11">
    <location>
        <begin position="123"/>
        <end position="314"/>
    </location>
</feature>
<evidence type="ECO:0000256" key="5">
    <source>
        <dbReference type="ARBA" id="ARBA00022519"/>
    </source>
</evidence>
<dbReference type="Proteomes" id="UP000051802">
    <property type="component" value="Unassembled WGS sequence"/>
</dbReference>
<dbReference type="Gene3D" id="2.40.50.100">
    <property type="match status" value="1"/>
</dbReference>
<comment type="caution">
    <text evidence="13">The sequence shown here is derived from an EMBL/GenBank/DDBJ whole genome shotgun (WGS) entry which is preliminary data.</text>
</comment>
<dbReference type="RefSeq" id="WP_057643010.1">
    <property type="nucleotide sequence ID" value="NZ_LLXU01000024.1"/>
</dbReference>
<name>A0A0R0B2S4_9GAMM</name>
<keyword evidence="14" id="KW-1185">Reference proteome</keyword>
<dbReference type="PROSITE" id="PS00543">
    <property type="entry name" value="HLYD_FAMILY"/>
    <property type="match status" value="1"/>
</dbReference>
<evidence type="ECO:0000256" key="7">
    <source>
        <dbReference type="ARBA" id="ARBA00022989"/>
    </source>
</evidence>
<keyword evidence="10" id="KW-0175">Coiled coil</keyword>
<evidence type="ECO:0000259" key="12">
    <source>
        <dbReference type="Pfam" id="PF26002"/>
    </source>
</evidence>
<dbReference type="SUPFAM" id="SSF111369">
    <property type="entry name" value="HlyD-like secretion proteins"/>
    <property type="match status" value="2"/>
</dbReference>
<dbReference type="Pfam" id="PF26002">
    <property type="entry name" value="Beta-barrel_AprE"/>
    <property type="match status" value="1"/>
</dbReference>
<keyword evidence="8" id="KW-0472">Membrane</keyword>
<keyword evidence="6" id="KW-0812">Transmembrane</keyword>
<dbReference type="STRING" id="676599.ARC20_02605"/>
<feature type="coiled-coil region" evidence="10">
    <location>
        <begin position="250"/>
        <end position="313"/>
    </location>
</feature>
<sequence>MSLPATLQRMSDAWRESWRQRRELEGPRLLAHERDFLPAADALRETPPHPAPRWLLGAILLLAASTLLWATLGRLDVVSVAEGMVLAVGRSKPIQTDVTAVVSQVHVQEGQRVRAGQLLVEFDPSATASELAKVEEQREVAALDEARARALLQASEGGAPGPPVLPDMPADARQQWQSRLQAQQAELQAARAGAASTVAERQAEVVATRASIDALRQSLPISREMAADYKRLLAGKYVARHAWLERERVALEQAQQLAAQQARLAQAQAAQAQALQQLQQFDAQRRAELLAQAQEAAQRLSAHEQDLRRLRQRDAPTRLAAPVDGIVHQLAVTAPGAVVTPAQPIMQIVPADAPSEIEAFLANRDVGFVQVGQPVNIKVDTFDFTRFGMLTGRVTARSPDAINDPQRGPVYAVRIRLDARQGTPLALAPGMSVRAEIRTGRRRILQYFLSPLQRRISESARER</sequence>
<dbReference type="PANTHER" id="PTHR30386:SF27">
    <property type="entry name" value="MEMBRANE FUSION PROTEIN (MFP) FAMILY PROTEIN"/>
    <property type="match status" value="1"/>
</dbReference>
<keyword evidence="7" id="KW-1133">Transmembrane helix</keyword>
<keyword evidence="5 9" id="KW-0997">Cell inner membrane</keyword>
<keyword evidence="3 9" id="KW-0813">Transport</keyword>
<dbReference type="AlphaFoldDB" id="A0A0R0B2S4"/>
<dbReference type="GO" id="GO:0005886">
    <property type="term" value="C:plasma membrane"/>
    <property type="evidence" value="ECO:0007669"/>
    <property type="project" value="UniProtKB-SubCell"/>
</dbReference>
<evidence type="ECO:0000259" key="11">
    <source>
        <dbReference type="Pfam" id="PF25988"/>
    </source>
</evidence>